<evidence type="ECO:0000313" key="1">
    <source>
        <dbReference type="EMBL" id="PAV19329.1"/>
    </source>
</evidence>
<dbReference type="PANTHER" id="PTHR10039">
    <property type="entry name" value="AMELOGENIN"/>
    <property type="match status" value="1"/>
</dbReference>
<keyword evidence="2" id="KW-1185">Reference proteome</keyword>
<dbReference type="OrthoDB" id="3266532at2759"/>
<organism evidence="1 2">
    <name type="scientific">Pyrrhoderma noxium</name>
    <dbReference type="NCBI Taxonomy" id="2282107"/>
    <lineage>
        <taxon>Eukaryota</taxon>
        <taxon>Fungi</taxon>
        <taxon>Dikarya</taxon>
        <taxon>Basidiomycota</taxon>
        <taxon>Agaricomycotina</taxon>
        <taxon>Agaricomycetes</taxon>
        <taxon>Hymenochaetales</taxon>
        <taxon>Hymenochaetaceae</taxon>
        <taxon>Pyrrhoderma</taxon>
    </lineage>
</organism>
<dbReference type="InParanoid" id="A0A286UII7"/>
<dbReference type="STRING" id="2282107.A0A286UII7"/>
<accession>A0A286UII7</accession>
<proteinExistence type="predicted"/>
<gene>
    <name evidence="1" type="ORF">PNOK_0426300</name>
</gene>
<reference evidence="1 2" key="1">
    <citation type="journal article" date="2017" name="Mol. Ecol.">
        <title>Comparative and population genomic landscape of Phellinus noxius: A hypervariable fungus causing root rot in trees.</title>
        <authorList>
            <person name="Chung C.L."/>
            <person name="Lee T.J."/>
            <person name="Akiba M."/>
            <person name="Lee H.H."/>
            <person name="Kuo T.H."/>
            <person name="Liu D."/>
            <person name="Ke H.M."/>
            <person name="Yokoi T."/>
            <person name="Roa M.B."/>
            <person name="Lu M.J."/>
            <person name="Chang Y.Y."/>
            <person name="Ann P.J."/>
            <person name="Tsai J.N."/>
            <person name="Chen C.Y."/>
            <person name="Tzean S.S."/>
            <person name="Ota Y."/>
            <person name="Hattori T."/>
            <person name="Sahashi N."/>
            <person name="Liou R.F."/>
            <person name="Kikuchi T."/>
            <person name="Tsai I.J."/>
        </authorList>
    </citation>
    <scope>NUCLEOTIDE SEQUENCE [LARGE SCALE GENOMIC DNA]</scope>
    <source>
        <strain evidence="1 2">FFPRI411160</strain>
    </source>
</reference>
<dbReference type="Proteomes" id="UP000217199">
    <property type="component" value="Unassembled WGS sequence"/>
</dbReference>
<protein>
    <submittedName>
        <fullName evidence="1">WD40 domain containing protein</fullName>
    </submittedName>
</protein>
<name>A0A286UII7_9AGAM</name>
<dbReference type="AlphaFoldDB" id="A0A286UII7"/>
<evidence type="ECO:0000313" key="2">
    <source>
        <dbReference type="Proteomes" id="UP000217199"/>
    </source>
</evidence>
<dbReference type="EMBL" id="NBII01000004">
    <property type="protein sequence ID" value="PAV19329.1"/>
    <property type="molecule type" value="Genomic_DNA"/>
</dbReference>
<comment type="caution">
    <text evidence="1">The sequence shown here is derived from an EMBL/GenBank/DDBJ whole genome shotgun (WGS) entry which is preliminary data.</text>
</comment>
<sequence length="278" mass="32262">MMELRKEEDWPVPEDWPWDEKIRVLGEAADGIFIWASIAVRLIHEEDCKQFLTLKSLVQDSGAVNKILGGLYATVLKDALEWNDECKGEFSNIFSLILFGKRPLNVEEIDDFLELEFGTTHNLISRLRSLVTYEKGKPIRIHHASLYDYLISSESVELAWHIDEEKQKNNIALWCFKQMKKGLRFNICDLETSFAMNEDVVHLEERVQNNIPTSLQYACQNWALHLQDVPYSEQLSRCLHDFVYESLLYWVEVLSLTGSLYTCLGPALEISIKWLDVS</sequence>